<feature type="region of interest" description="Disordered" evidence="1">
    <location>
        <begin position="105"/>
        <end position="125"/>
    </location>
</feature>
<evidence type="ECO:0000256" key="1">
    <source>
        <dbReference type="SAM" id="MobiDB-lite"/>
    </source>
</evidence>
<name>A0AAD6MSC0_9EURO</name>
<gene>
    <name evidence="2" type="ORF">N7493_010069</name>
</gene>
<sequence>MTYYVAVEVNPQKGSLCSCFWGFGSSAGAPVSSSADVVLAPALYPQGYSPAWAGISLAFSYFRFERDWRPSWACLDVSDRKGRNRCLPLVNITCRERRERRQRLIHGGGDGGDLDNDELGDNDDDSATATQRLAMVIASLFMAIDAFQG</sequence>
<accession>A0AAD6MSC0</accession>
<reference evidence="2" key="1">
    <citation type="journal article" date="2023" name="IMA Fungus">
        <title>Comparative genomic study of the Penicillium genus elucidates a diverse pangenome and 15 lateral gene transfer events.</title>
        <authorList>
            <person name="Petersen C."/>
            <person name="Sorensen T."/>
            <person name="Nielsen M.R."/>
            <person name="Sondergaard T.E."/>
            <person name="Sorensen J.L."/>
            <person name="Fitzpatrick D.A."/>
            <person name="Frisvad J.C."/>
            <person name="Nielsen K.L."/>
        </authorList>
    </citation>
    <scope>NUCLEOTIDE SEQUENCE</scope>
    <source>
        <strain evidence="2">IBT 17514</strain>
    </source>
</reference>
<feature type="compositionally biased region" description="Acidic residues" evidence="1">
    <location>
        <begin position="112"/>
        <end position="125"/>
    </location>
</feature>
<comment type="caution">
    <text evidence="2">The sequence shown here is derived from an EMBL/GenBank/DDBJ whole genome shotgun (WGS) entry which is preliminary data.</text>
</comment>
<dbReference type="AlphaFoldDB" id="A0AAD6MSC0"/>
<dbReference type="Proteomes" id="UP001215712">
    <property type="component" value="Unassembled WGS sequence"/>
</dbReference>
<dbReference type="EMBL" id="JAQJAN010000018">
    <property type="protein sequence ID" value="KAJ5709778.1"/>
    <property type="molecule type" value="Genomic_DNA"/>
</dbReference>
<evidence type="ECO:0000313" key="2">
    <source>
        <dbReference type="EMBL" id="KAJ5709778.1"/>
    </source>
</evidence>
<keyword evidence="3" id="KW-1185">Reference proteome</keyword>
<proteinExistence type="predicted"/>
<protein>
    <submittedName>
        <fullName evidence="2">Uncharacterized protein</fullName>
    </submittedName>
</protein>
<reference evidence="2" key="2">
    <citation type="submission" date="2023-01" db="EMBL/GenBank/DDBJ databases">
        <authorList>
            <person name="Petersen C."/>
        </authorList>
    </citation>
    <scope>NUCLEOTIDE SEQUENCE</scope>
    <source>
        <strain evidence="2">IBT 17514</strain>
    </source>
</reference>
<organism evidence="2 3">
    <name type="scientific">Penicillium malachiteum</name>
    <dbReference type="NCBI Taxonomy" id="1324776"/>
    <lineage>
        <taxon>Eukaryota</taxon>
        <taxon>Fungi</taxon>
        <taxon>Dikarya</taxon>
        <taxon>Ascomycota</taxon>
        <taxon>Pezizomycotina</taxon>
        <taxon>Eurotiomycetes</taxon>
        <taxon>Eurotiomycetidae</taxon>
        <taxon>Eurotiales</taxon>
        <taxon>Aspergillaceae</taxon>
        <taxon>Penicillium</taxon>
    </lineage>
</organism>
<evidence type="ECO:0000313" key="3">
    <source>
        <dbReference type="Proteomes" id="UP001215712"/>
    </source>
</evidence>